<accession>A0ABU6MGN7</accession>
<evidence type="ECO:0000259" key="1">
    <source>
        <dbReference type="SMART" id="SM00849"/>
    </source>
</evidence>
<evidence type="ECO:0000313" key="3">
    <source>
        <dbReference type="Proteomes" id="UP001341444"/>
    </source>
</evidence>
<dbReference type="CDD" id="cd07721">
    <property type="entry name" value="yflN-like_MBL-fold"/>
    <property type="match status" value="1"/>
</dbReference>
<dbReference type="InterPro" id="IPR001279">
    <property type="entry name" value="Metallo-B-lactamas"/>
</dbReference>
<gene>
    <name evidence="2" type="ORF">P4T90_12295</name>
</gene>
<keyword evidence="3" id="KW-1185">Reference proteome</keyword>
<name>A0ABU6MGN7_9BACI</name>
<dbReference type="Gene3D" id="3.60.15.10">
    <property type="entry name" value="Ribonuclease Z/Hydroxyacylglutathione hydrolase-like"/>
    <property type="match status" value="1"/>
</dbReference>
<dbReference type="InterPro" id="IPR050855">
    <property type="entry name" value="NDM-1-like"/>
</dbReference>
<dbReference type="Pfam" id="PF00753">
    <property type="entry name" value="Lactamase_B"/>
    <property type="match status" value="1"/>
</dbReference>
<proteinExistence type="predicted"/>
<feature type="domain" description="Metallo-beta-lactamase" evidence="1">
    <location>
        <begin position="22"/>
        <end position="227"/>
    </location>
</feature>
<dbReference type="PANTHER" id="PTHR42951">
    <property type="entry name" value="METALLO-BETA-LACTAMASE DOMAIN-CONTAINING"/>
    <property type="match status" value="1"/>
</dbReference>
<dbReference type="SMART" id="SM00849">
    <property type="entry name" value="Lactamase_B"/>
    <property type="match status" value="1"/>
</dbReference>
<sequence length="246" mass="27320">MKIKNGIEALELSMNVMGNVSKICPTLLWDENEAILVDTGTPGLLPAIREAFEEAGVPFHKLSKVILTHQDFDHIGSLPELLKEFDGPIEVLAHKEDKPYIEGDKPFIKMNKEMMLKRIEALPTEQREQFLSMLEMDITSKVDTTVEDGQYLPYGGGITVIFTPGHTPGHISLYHHDSKTLITGDAIVADNGKLLGPNPPVTPDLNQAYESLKKFTSHDIETVICYHGGVCTDNIKEQLEKLAESK</sequence>
<dbReference type="EMBL" id="JARMAB010000017">
    <property type="protein sequence ID" value="MED1203845.1"/>
    <property type="molecule type" value="Genomic_DNA"/>
</dbReference>
<dbReference type="InterPro" id="IPR036866">
    <property type="entry name" value="RibonucZ/Hydroxyglut_hydro"/>
</dbReference>
<comment type="caution">
    <text evidence="2">The sequence shown here is derived from an EMBL/GenBank/DDBJ whole genome shotgun (WGS) entry which is preliminary data.</text>
</comment>
<organism evidence="2 3">
    <name type="scientific">Heyndrickxia acidicola</name>
    <dbReference type="NCBI Taxonomy" id="209389"/>
    <lineage>
        <taxon>Bacteria</taxon>
        <taxon>Bacillati</taxon>
        <taxon>Bacillota</taxon>
        <taxon>Bacilli</taxon>
        <taxon>Bacillales</taxon>
        <taxon>Bacillaceae</taxon>
        <taxon>Heyndrickxia</taxon>
    </lineage>
</organism>
<dbReference type="PANTHER" id="PTHR42951:SF15">
    <property type="entry name" value="METALLO-BETA-LACTAMASE SUPERFAMILY PROTEIN"/>
    <property type="match status" value="1"/>
</dbReference>
<dbReference type="SUPFAM" id="SSF56281">
    <property type="entry name" value="Metallo-hydrolase/oxidoreductase"/>
    <property type="match status" value="1"/>
</dbReference>
<evidence type="ECO:0000313" key="2">
    <source>
        <dbReference type="EMBL" id="MED1203845.1"/>
    </source>
</evidence>
<reference evidence="2 3" key="1">
    <citation type="submission" date="2023-03" db="EMBL/GenBank/DDBJ databases">
        <title>Bacillus Genome Sequencing.</title>
        <authorList>
            <person name="Dunlap C."/>
        </authorList>
    </citation>
    <scope>NUCLEOTIDE SEQUENCE [LARGE SCALE GENOMIC DNA]</scope>
    <source>
        <strain evidence="2 3">B-23453</strain>
    </source>
</reference>
<dbReference type="Proteomes" id="UP001341444">
    <property type="component" value="Unassembled WGS sequence"/>
</dbReference>
<protein>
    <submittedName>
        <fullName evidence="2">MBL fold metallo-hydrolase</fullName>
    </submittedName>
</protein>